<dbReference type="PROSITE" id="PS50030">
    <property type="entry name" value="UBA"/>
    <property type="match status" value="1"/>
</dbReference>
<dbReference type="Gene3D" id="3.90.1750.10">
    <property type="entry name" value="Hect, E3 ligase catalytic domains"/>
    <property type="match status" value="1"/>
</dbReference>
<evidence type="ECO:0000313" key="8">
    <source>
        <dbReference type="Proteomes" id="UP000332933"/>
    </source>
</evidence>
<organism evidence="7 8">
    <name type="scientific">Aphanomyces stellatus</name>
    <dbReference type="NCBI Taxonomy" id="120398"/>
    <lineage>
        <taxon>Eukaryota</taxon>
        <taxon>Sar</taxon>
        <taxon>Stramenopiles</taxon>
        <taxon>Oomycota</taxon>
        <taxon>Saprolegniomycetes</taxon>
        <taxon>Saprolegniales</taxon>
        <taxon>Verrucalvaceae</taxon>
        <taxon>Aphanomyces</taxon>
    </lineage>
</organism>
<dbReference type="GO" id="GO:0004842">
    <property type="term" value="F:ubiquitin-protein transferase activity"/>
    <property type="evidence" value="ECO:0007669"/>
    <property type="project" value="InterPro"/>
</dbReference>
<dbReference type="PANTHER" id="PTHR46654">
    <property type="entry name" value="E3 UBIQUITIN-PROTEIN LIGASE HECTD3"/>
    <property type="match status" value="1"/>
</dbReference>
<dbReference type="OrthoDB" id="239701at2759"/>
<dbReference type="Proteomes" id="UP000332933">
    <property type="component" value="Unassembled WGS sequence"/>
</dbReference>
<evidence type="ECO:0000256" key="3">
    <source>
        <dbReference type="SAM" id="MobiDB-lite"/>
    </source>
</evidence>
<name>A0A485K6N3_9STRA</name>
<dbReference type="SUPFAM" id="SSF56204">
    <property type="entry name" value="Hect, E3 ligase catalytic domain"/>
    <property type="match status" value="1"/>
</dbReference>
<evidence type="ECO:0000259" key="5">
    <source>
        <dbReference type="PROSITE" id="PS50237"/>
    </source>
</evidence>
<dbReference type="InterPro" id="IPR000569">
    <property type="entry name" value="HECT_dom"/>
</dbReference>
<gene>
    <name evidence="7" type="primary">Aste57867_398</name>
    <name evidence="6" type="ORF">As57867_000397</name>
    <name evidence="7" type="ORF">ASTE57867_398</name>
</gene>
<dbReference type="SMART" id="SM00165">
    <property type="entry name" value="UBA"/>
    <property type="match status" value="2"/>
</dbReference>
<dbReference type="PANTHER" id="PTHR46654:SF1">
    <property type="entry name" value="E3 UBIQUITIN-PROTEIN LIGASE HECTD3"/>
    <property type="match status" value="1"/>
</dbReference>
<dbReference type="Gene3D" id="3.30.2160.10">
    <property type="entry name" value="Hect, E3 ligase catalytic domain"/>
    <property type="match status" value="1"/>
</dbReference>
<reference evidence="7 8" key="1">
    <citation type="submission" date="2019-03" db="EMBL/GenBank/DDBJ databases">
        <authorList>
            <person name="Gaulin E."/>
            <person name="Dumas B."/>
        </authorList>
    </citation>
    <scope>NUCLEOTIDE SEQUENCE [LARGE SCALE GENOMIC DNA]</scope>
    <source>
        <strain evidence="7">CBS 568.67</strain>
    </source>
</reference>
<dbReference type="SUPFAM" id="SSF46934">
    <property type="entry name" value="UBA-like"/>
    <property type="match status" value="1"/>
</dbReference>
<evidence type="ECO:0000313" key="6">
    <source>
        <dbReference type="EMBL" id="KAF0720309.1"/>
    </source>
</evidence>
<reference evidence="6" key="2">
    <citation type="submission" date="2019-06" db="EMBL/GenBank/DDBJ databases">
        <title>Genomics analysis of Aphanomyces spp. identifies a new class of oomycete effector associated with host adaptation.</title>
        <authorList>
            <person name="Gaulin E."/>
        </authorList>
    </citation>
    <scope>NUCLEOTIDE SEQUENCE</scope>
    <source>
        <strain evidence="6">CBS 578.67</strain>
    </source>
</reference>
<dbReference type="PROSITE" id="PS50237">
    <property type="entry name" value="HECT"/>
    <property type="match status" value="1"/>
</dbReference>
<dbReference type="InterPro" id="IPR015940">
    <property type="entry name" value="UBA"/>
</dbReference>
<dbReference type="Pfam" id="PF00632">
    <property type="entry name" value="HECT"/>
    <property type="match status" value="1"/>
</dbReference>
<evidence type="ECO:0000256" key="2">
    <source>
        <dbReference type="PROSITE-ProRule" id="PRU00104"/>
    </source>
</evidence>
<dbReference type="InterPro" id="IPR035983">
    <property type="entry name" value="Hect_E3_ubiquitin_ligase"/>
</dbReference>
<dbReference type="InterPro" id="IPR042469">
    <property type="entry name" value="HECTD3"/>
</dbReference>
<accession>A0A485K6N3</accession>
<evidence type="ECO:0000259" key="4">
    <source>
        <dbReference type="PROSITE" id="PS50030"/>
    </source>
</evidence>
<evidence type="ECO:0000313" key="7">
    <source>
        <dbReference type="EMBL" id="VFT77623.1"/>
    </source>
</evidence>
<feature type="region of interest" description="Disordered" evidence="3">
    <location>
        <begin position="138"/>
        <end position="160"/>
    </location>
</feature>
<dbReference type="InterPro" id="IPR009060">
    <property type="entry name" value="UBA-like_sf"/>
</dbReference>
<keyword evidence="8" id="KW-1185">Reference proteome</keyword>
<protein>
    <submittedName>
        <fullName evidence="7">Aste57867_398 protein</fullName>
    </submittedName>
</protein>
<feature type="active site" description="Glycyl thioester intermediate" evidence="2">
    <location>
        <position position="1249"/>
    </location>
</feature>
<evidence type="ECO:0000256" key="1">
    <source>
        <dbReference type="ARBA" id="ARBA00022786"/>
    </source>
</evidence>
<dbReference type="EMBL" id="CAADRA010000019">
    <property type="protein sequence ID" value="VFT77623.1"/>
    <property type="molecule type" value="Genomic_DNA"/>
</dbReference>
<dbReference type="SMART" id="SM00119">
    <property type="entry name" value="HECTc"/>
    <property type="match status" value="1"/>
</dbReference>
<keyword evidence="1 2" id="KW-0833">Ubl conjugation pathway</keyword>
<sequence>MGFEMDLCLIALEHARDDPNAAVEWLMGDQATLYRQRHNAASSSSFRTVLNDTTREEKARDLQLISGMPKRLVLAALEICGNDANRSVEWLLEHGRRFSTTLNLQSDGFCQDVSGFQDAAALEVADQTDTLLLDTASAADASKPPSPTHATTHATSSEDSSLLTATLAPIVARDPKNGWAPLAPNYLPPNVVLTVSETIGPVAHLARSGTVVRDHADHGVLLSFLNTENGALEEEYVCPTKVKRWAKVFDQELVTVDSIYDVALRTEQALSTCYARRAILALLGSESSMVLDLMGGEAQFVQLLKLVVGASFAAGGGKPKAVQDNMVRILKEHPALSNLLVEECISHFVLSTHIAREGKVTNPLQFESLHPYYHKSEYVANVAVPAQTPLPVRLVFDKRSCLLSKSTLTFYSDVDCKQIIANFSATKPFADLWVPARSFWYKFHASEDSEVTTYGFRFQVHLLPNITWANEHDVLHHPSLDYACWLLEFLLSDPPLLDAQHANIYDALVQYLQSPRAPQKHKVIHLLLQLLVKYPTATLDVEPLRRIGELAIAKAQAEILKGQPFVSSHLLKLVELAVVVSFPNEPTTPSVDEPSFMAPIAPPIVVPTEAASMLPIIAETIQMAKFILEPTTQCLMQELVVLMWLDLFGASMTLERSTACSGTQVFYGAHSLRICMDPRFAHDDVHLEVGSIGDGDDVAHVVFTPLVLSDVMDVVGNCLRYTFTPSTEETKLSLSVVALGMSLDRQLARCTVQSLQQCATALTDAAWTPLMDAQLVDWVNVHVENQGEGLHAELLPSDIRFHPTLDGLRCSLLLHLPWSTIQLRYALLRCFNTRLQGCISLLNLKDSEYSWTIAHQLRKLSHCVFLDLKLKVVEAAIDATVVVADATNANNGTARITLDRLRALESREDREVEPSVSECFFAQAFRQLHLVDPKALRRKIDSKGRLFSVKFRGEEGVDWGGVYREGTNSMVDDLFAAHFNLFLLCPNGQHNTGLNRGMYLPNSKCTSPVAIQMFEFVGKLLGISLRTKGDFPFAFSPLVWKIILRQLLEKADLEGTDALLVQMLDGIRNCDQDGITTEEQFQSAFADLELRFTTFDSNGQLVDLVPGGTLKPVTFANRIEYCDLVEHYRLHEFDVQCSAMVRGLATLFPVRVLTLLNWHEMEMLSCGSPKIDINLWKQHTRYDGYTEQDETVRLFWEVMASFSDEQRSDFVRFAWGRSRLPRGKWPQPFKLTKKAGRDATLSLPVAHTCFFSVELPPYTTKQKMHDMLLATINFGLGGILIA</sequence>
<feature type="domain" description="HECT" evidence="5">
    <location>
        <begin position="932"/>
        <end position="1282"/>
    </location>
</feature>
<proteinExistence type="predicted"/>
<feature type="compositionally biased region" description="Low complexity" evidence="3">
    <location>
        <begin position="138"/>
        <end position="157"/>
    </location>
</feature>
<dbReference type="EMBL" id="VJMH01000019">
    <property type="protein sequence ID" value="KAF0720309.1"/>
    <property type="molecule type" value="Genomic_DNA"/>
</dbReference>
<dbReference type="Gene3D" id="3.30.2410.10">
    <property type="entry name" value="Hect, E3 ligase catalytic domain"/>
    <property type="match status" value="1"/>
</dbReference>
<feature type="domain" description="UBA" evidence="4">
    <location>
        <begin position="1"/>
        <end position="29"/>
    </location>
</feature>